<evidence type="ECO:0000259" key="3">
    <source>
        <dbReference type="PROSITE" id="PS50887"/>
    </source>
</evidence>
<dbReference type="InterPro" id="IPR000160">
    <property type="entry name" value="GGDEF_dom"/>
</dbReference>
<dbReference type="EMBL" id="GG704968">
    <property type="protein sequence ID" value="EEY95369.1"/>
    <property type="molecule type" value="Genomic_DNA"/>
</dbReference>
<dbReference type="Pfam" id="PF00990">
    <property type="entry name" value="GGDEF"/>
    <property type="match status" value="1"/>
</dbReference>
<dbReference type="GO" id="GO:0043709">
    <property type="term" value="P:cell adhesion involved in single-species biofilm formation"/>
    <property type="evidence" value="ECO:0007669"/>
    <property type="project" value="TreeGrafter"/>
</dbReference>
<comment type="catalytic activity">
    <reaction evidence="2">
        <text>2 GTP = 3',3'-c-di-GMP + 2 diphosphate</text>
        <dbReference type="Rhea" id="RHEA:24898"/>
        <dbReference type="ChEBI" id="CHEBI:33019"/>
        <dbReference type="ChEBI" id="CHEBI:37565"/>
        <dbReference type="ChEBI" id="CHEBI:58805"/>
        <dbReference type="EC" id="2.7.7.65"/>
    </reaction>
</comment>
<dbReference type="SMART" id="SM00267">
    <property type="entry name" value="GGDEF"/>
    <property type="match status" value="1"/>
</dbReference>
<protein>
    <recommendedName>
        <fullName evidence="1">diguanylate cyclase</fullName>
        <ecNumber evidence="1">2.7.7.65</ecNumber>
    </recommendedName>
</protein>
<dbReference type="CDD" id="cd01949">
    <property type="entry name" value="GGDEF"/>
    <property type="match status" value="1"/>
</dbReference>
<evidence type="ECO:0000256" key="1">
    <source>
        <dbReference type="ARBA" id="ARBA00012528"/>
    </source>
</evidence>
<evidence type="ECO:0000313" key="4">
    <source>
        <dbReference type="EMBL" id="EEY95369.1"/>
    </source>
</evidence>
<dbReference type="InterPro" id="IPR050469">
    <property type="entry name" value="Diguanylate_Cyclase"/>
</dbReference>
<dbReference type="InterPro" id="IPR043128">
    <property type="entry name" value="Rev_trsase/Diguanyl_cyclase"/>
</dbReference>
<dbReference type="Gene3D" id="3.30.70.270">
    <property type="match status" value="1"/>
</dbReference>
<dbReference type="EC" id="2.7.7.65" evidence="1"/>
<feature type="non-terminal residue" evidence="4">
    <location>
        <position position="1"/>
    </location>
</feature>
<dbReference type="SUPFAM" id="SSF55781">
    <property type="entry name" value="GAF domain-like"/>
    <property type="match status" value="1"/>
</dbReference>
<sequence length="260" mass="29214">CGSGQYYPARYRASITLQDTEEYLKLYSISGNHAIPMDFKIPIGQTFVGRVFACAKLIICDDLAQSDELDCRMLSEHGMGTCMDAPMIHNGVCIGTLNVADQRKYHYTLQQAILLQSLATWLALNIKLHLQVQEMAVLASADELTGTFNHREFVQESNQTMQHFSHTRVPFTIGILDIDHFKQLNGCYGHTAGDHVLKKMTKKIKDILREGDFLARIGGEEFAIILPACLGDEAMRVFKRADKALYCAKQAGRNRIHFAN</sequence>
<dbReference type="eggNOG" id="COG3706">
    <property type="taxonomic scope" value="Bacteria"/>
</dbReference>
<accession>D0SF44</accession>
<dbReference type="PANTHER" id="PTHR45138">
    <property type="entry name" value="REGULATORY COMPONENTS OF SENSORY TRANSDUCTION SYSTEM"/>
    <property type="match status" value="1"/>
</dbReference>
<dbReference type="InterPro" id="IPR029016">
    <property type="entry name" value="GAF-like_dom_sf"/>
</dbReference>
<dbReference type="GO" id="GO:1902201">
    <property type="term" value="P:negative regulation of bacterial-type flagellum-dependent cell motility"/>
    <property type="evidence" value="ECO:0007669"/>
    <property type="project" value="TreeGrafter"/>
</dbReference>
<reference evidence="5" key="1">
    <citation type="journal article" date="2012" name="PLoS ONE">
        <title>The success of Acinetobacter species; genetic, metabolic and virulence attributes.</title>
        <authorList>
            <person name="Peleg A.Y."/>
            <person name="de Breij A."/>
            <person name="Adams M.D."/>
            <person name="Cerqueira G.M."/>
            <person name="Mocali S."/>
            <person name="Galardini M."/>
            <person name="Nibbering P.H."/>
            <person name="Earl A.M."/>
            <person name="Ward D.V."/>
            <person name="Paterson D.L."/>
            <person name="Seifert H."/>
            <person name="Dijkshoorn L."/>
        </authorList>
    </citation>
    <scope>NUCLEOTIDE SEQUENCE [LARGE SCALE GENOMIC DNA]</scope>
    <source>
        <strain evidence="5">SH046</strain>
    </source>
</reference>
<gene>
    <name evidence="4" type="ORF">HMPREF0016_02322</name>
</gene>
<dbReference type="PANTHER" id="PTHR45138:SF9">
    <property type="entry name" value="DIGUANYLATE CYCLASE DGCM-RELATED"/>
    <property type="match status" value="1"/>
</dbReference>
<dbReference type="AlphaFoldDB" id="D0SF44"/>
<dbReference type="PROSITE" id="PS50887">
    <property type="entry name" value="GGDEF"/>
    <property type="match status" value="1"/>
</dbReference>
<evidence type="ECO:0000256" key="2">
    <source>
        <dbReference type="ARBA" id="ARBA00034247"/>
    </source>
</evidence>
<feature type="domain" description="GGDEF" evidence="3">
    <location>
        <begin position="169"/>
        <end position="260"/>
    </location>
</feature>
<dbReference type="Proteomes" id="UP000012047">
    <property type="component" value="Unassembled WGS sequence"/>
</dbReference>
<dbReference type="GO" id="GO:0052621">
    <property type="term" value="F:diguanylate cyclase activity"/>
    <property type="evidence" value="ECO:0007669"/>
    <property type="project" value="UniProtKB-EC"/>
</dbReference>
<proteinExistence type="predicted"/>
<dbReference type="SUPFAM" id="SSF55073">
    <property type="entry name" value="Nucleotide cyclase"/>
    <property type="match status" value="1"/>
</dbReference>
<dbReference type="Pfam" id="PF01590">
    <property type="entry name" value="GAF"/>
    <property type="match status" value="1"/>
</dbReference>
<dbReference type="HOGENOM" id="CLU_000445_11_24_6"/>
<name>D0SF44_ACIJO</name>
<organism evidence="4 5">
    <name type="scientific">Acinetobacter johnsonii SH046</name>
    <dbReference type="NCBI Taxonomy" id="575586"/>
    <lineage>
        <taxon>Bacteria</taxon>
        <taxon>Pseudomonadati</taxon>
        <taxon>Pseudomonadota</taxon>
        <taxon>Gammaproteobacteria</taxon>
        <taxon>Moraxellales</taxon>
        <taxon>Moraxellaceae</taxon>
        <taxon>Acinetobacter</taxon>
    </lineage>
</organism>
<dbReference type="Gene3D" id="3.30.450.40">
    <property type="match status" value="1"/>
</dbReference>
<dbReference type="GO" id="GO:0005886">
    <property type="term" value="C:plasma membrane"/>
    <property type="evidence" value="ECO:0007669"/>
    <property type="project" value="TreeGrafter"/>
</dbReference>
<dbReference type="NCBIfam" id="TIGR00254">
    <property type="entry name" value="GGDEF"/>
    <property type="match status" value="1"/>
</dbReference>
<dbReference type="InterPro" id="IPR029787">
    <property type="entry name" value="Nucleotide_cyclase"/>
</dbReference>
<dbReference type="InterPro" id="IPR003018">
    <property type="entry name" value="GAF"/>
</dbReference>
<evidence type="ECO:0000313" key="5">
    <source>
        <dbReference type="Proteomes" id="UP000012047"/>
    </source>
</evidence>